<proteinExistence type="predicted"/>
<dbReference type="Gene3D" id="3.30.1330.30">
    <property type="match status" value="1"/>
</dbReference>
<dbReference type="EMBL" id="CP146256">
    <property type="protein sequence ID" value="XAH76171.1"/>
    <property type="molecule type" value="Genomic_DNA"/>
</dbReference>
<evidence type="ECO:0000259" key="1">
    <source>
        <dbReference type="Pfam" id="PF01248"/>
    </source>
</evidence>
<dbReference type="RefSeq" id="WP_342759744.1">
    <property type="nucleotide sequence ID" value="NZ_CP146256.1"/>
</dbReference>
<dbReference type="SUPFAM" id="SSF55315">
    <property type="entry name" value="L30e-like"/>
    <property type="match status" value="1"/>
</dbReference>
<feature type="domain" description="Ribosomal protein eL8/eL30/eS12/Gadd45" evidence="1">
    <location>
        <begin position="3"/>
        <end position="92"/>
    </location>
</feature>
<reference evidence="2 3" key="1">
    <citation type="submission" date="2024-02" db="EMBL/GenBank/DDBJ databases">
        <title>Bacterial strain from lacustrine sediment.</title>
        <authorList>
            <person name="Petit C."/>
            <person name="Fadhlaoui K."/>
        </authorList>
    </citation>
    <scope>NUCLEOTIDE SEQUENCE [LARGE SCALE GENOMIC DNA]</scope>
    <source>
        <strain evidence="2 3">IPX-CK</strain>
    </source>
</reference>
<dbReference type="InterPro" id="IPR004038">
    <property type="entry name" value="Ribosomal_eL8/eL30/eS12/Gad45"/>
</dbReference>
<sequence length="102" mass="11224">MNKIYSLLGLAARSRNVVSGEIATEKAVKTGSAVLVIVSKDASDNTIKMFRNMCDFYNVPFFQYGTKEELGHAMGKEMRSSLAVTDNGFAQSIKKHLEASEE</sequence>
<dbReference type="Proteomes" id="UP001451571">
    <property type="component" value="Chromosome"/>
</dbReference>
<keyword evidence="3" id="KW-1185">Reference proteome</keyword>
<evidence type="ECO:0000313" key="3">
    <source>
        <dbReference type="Proteomes" id="UP001451571"/>
    </source>
</evidence>
<organism evidence="2 3">
    <name type="scientific">Kineothrix sedimenti</name>
    <dbReference type="NCBI Taxonomy" id="3123317"/>
    <lineage>
        <taxon>Bacteria</taxon>
        <taxon>Bacillati</taxon>
        <taxon>Bacillota</taxon>
        <taxon>Clostridia</taxon>
        <taxon>Lachnospirales</taxon>
        <taxon>Lachnospiraceae</taxon>
        <taxon>Kineothrix</taxon>
    </lineage>
</organism>
<gene>
    <name evidence="2" type="ORF">V6984_10560</name>
</gene>
<protein>
    <submittedName>
        <fullName evidence="2">Ribosomal L7Ae/L30e/S12e/Gadd45 family protein</fullName>
    </submittedName>
</protein>
<accession>A0ABZ3F3W3</accession>
<name>A0ABZ3F3W3_9FIRM</name>
<evidence type="ECO:0000313" key="2">
    <source>
        <dbReference type="EMBL" id="XAH76171.1"/>
    </source>
</evidence>
<dbReference type="Pfam" id="PF01248">
    <property type="entry name" value="Ribosomal_L7Ae"/>
    <property type="match status" value="1"/>
</dbReference>
<dbReference type="InterPro" id="IPR029064">
    <property type="entry name" value="Ribosomal_eL30-like_sf"/>
</dbReference>